<protein>
    <submittedName>
        <fullName evidence="2">Uncharacterized protein</fullName>
    </submittedName>
</protein>
<evidence type="ECO:0000313" key="3">
    <source>
        <dbReference type="Proteomes" id="UP001230156"/>
    </source>
</evidence>
<accession>A0ABU0YGL6</accession>
<dbReference type="EMBL" id="JAUYVI010000002">
    <property type="protein sequence ID" value="MDQ7246861.1"/>
    <property type="molecule type" value="Genomic_DNA"/>
</dbReference>
<dbReference type="Proteomes" id="UP001230156">
    <property type="component" value="Unassembled WGS sequence"/>
</dbReference>
<gene>
    <name evidence="2" type="ORF">Q8A70_04260</name>
</gene>
<reference evidence="3" key="1">
    <citation type="submission" date="2023-08" db="EMBL/GenBank/DDBJ databases">
        <title>Rhodospirillaceae gen. nov., a novel taxon isolated from the Yangtze River Yuezi River estuary sludge.</title>
        <authorList>
            <person name="Ruan L."/>
        </authorList>
    </citation>
    <scope>NUCLEOTIDE SEQUENCE [LARGE SCALE GENOMIC DNA]</scope>
    <source>
        <strain evidence="3">R-7</strain>
    </source>
</reference>
<proteinExistence type="predicted"/>
<evidence type="ECO:0000256" key="1">
    <source>
        <dbReference type="SAM" id="SignalP"/>
    </source>
</evidence>
<keyword evidence="1" id="KW-0732">Signal</keyword>
<name>A0ABU0YGL6_9PROT</name>
<comment type="caution">
    <text evidence="2">The sequence shown here is derived from an EMBL/GenBank/DDBJ whole genome shotgun (WGS) entry which is preliminary data.</text>
</comment>
<feature type="signal peptide" evidence="1">
    <location>
        <begin position="1"/>
        <end position="24"/>
    </location>
</feature>
<sequence length="160" mass="16873">MQSLLRAAGLAAILCAASLSSASAEDPFYLGQWKITGAVPGPWIKSDAELFPDEMKSLVGQTIVLKPGAVEGPGGFPCQGPKYEVMQGGPDMLFQGAFGEMQAKNASVDPQKLAEQVGLTGTAYRTVITGCEFAVDFSFGADNDTAMFALDNAVYVLKRQ</sequence>
<feature type="chain" id="PRO_5045763169" evidence="1">
    <location>
        <begin position="25"/>
        <end position="160"/>
    </location>
</feature>
<dbReference type="RefSeq" id="WP_379954277.1">
    <property type="nucleotide sequence ID" value="NZ_JAUYVI010000002.1"/>
</dbReference>
<keyword evidence="3" id="KW-1185">Reference proteome</keyword>
<evidence type="ECO:0000313" key="2">
    <source>
        <dbReference type="EMBL" id="MDQ7246861.1"/>
    </source>
</evidence>
<organism evidence="2 3">
    <name type="scientific">Dongia sedimenti</name>
    <dbReference type="NCBI Taxonomy" id="3064282"/>
    <lineage>
        <taxon>Bacteria</taxon>
        <taxon>Pseudomonadati</taxon>
        <taxon>Pseudomonadota</taxon>
        <taxon>Alphaproteobacteria</taxon>
        <taxon>Rhodospirillales</taxon>
        <taxon>Dongiaceae</taxon>
        <taxon>Dongia</taxon>
    </lineage>
</organism>